<keyword evidence="3" id="KW-1185">Reference proteome</keyword>
<gene>
    <name evidence="2" type="ORF">ACH4OY_10815</name>
</gene>
<sequence length="129" mass="13961">MLIEAVFLQARSSAAIRSLHGVPSELVGCRRARHAVIKSPTTMARSEFTQSGPAGGSPTSTEARQSSAPYTHIAAGPELDVVGRRFVVHLRHREFDPFRANPHVASLASFRDLIARLTRAPVPLSAHSE</sequence>
<evidence type="ECO:0000313" key="3">
    <source>
        <dbReference type="Proteomes" id="UP001611075"/>
    </source>
</evidence>
<protein>
    <submittedName>
        <fullName evidence="2">Uncharacterized protein</fullName>
    </submittedName>
</protein>
<comment type="caution">
    <text evidence="2">The sequence shown here is derived from an EMBL/GenBank/DDBJ whole genome shotgun (WGS) entry which is preliminary data.</text>
</comment>
<proteinExistence type="predicted"/>
<feature type="region of interest" description="Disordered" evidence="1">
    <location>
        <begin position="40"/>
        <end position="72"/>
    </location>
</feature>
<accession>A0ABW7SHK5</accession>
<dbReference type="RefSeq" id="WP_396678374.1">
    <property type="nucleotide sequence ID" value="NZ_JBIRPU010000005.1"/>
</dbReference>
<organism evidence="2 3">
    <name type="scientific">Micromonospora rubida</name>
    <dbReference type="NCBI Taxonomy" id="2697657"/>
    <lineage>
        <taxon>Bacteria</taxon>
        <taxon>Bacillati</taxon>
        <taxon>Actinomycetota</taxon>
        <taxon>Actinomycetes</taxon>
        <taxon>Micromonosporales</taxon>
        <taxon>Micromonosporaceae</taxon>
        <taxon>Micromonospora</taxon>
    </lineage>
</organism>
<reference evidence="2 3" key="1">
    <citation type="submission" date="2024-10" db="EMBL/GenBank/DDBJ databases">
        <title>The Natural Products Discovery Center: Release of the First 8490 Sequenced Strains for Exploring Actinobacteria Biosynthetic Diversity.</title>
        <authorList>
            <person name="Kalkreuter E."/>
            <person name="Kautsar S.A."/>
            <person name="Yang D."/>
            <person name="Bader C.D."/>
            <person name="Teijaro C.N."/>
            <person name="Fluegel L."/>
            <person name="Davis C.M."/>
            <person name="Simpson J.R."/>
            <person name="Lauterbach L."/>
            <person name="Steele A.D."/>
            <person name="Gui C."/>
            <person name="Meng S."/>
            <person name="Li G."/>
            <person name="Viehrig K."/>
            <person name="Ye F."/>
            <person name="Su P."/>
            <person name="Kiefer A.F."/>
            <person name="Nichols A."/>
            <person name="Cepeda A.J."/>
            <person name="Yan W."/>
            <person name="Fan B."/>
            <person name="Jiang Y."/>
            <person name="Adhikari A."/>
            <person name="Zheng C.-J."/>
            <person name="Schuster L."/>
            <person name="Cowan T.M."/>
            <person name="Smanski M.J."/>
            <person name="Chevrette M.G."/>
            <person name="De Carvalho L.P.S."/>
            <person name="Shen B."/>
        </authorList>
    </citation>
    <scope>NUCLEOTIDE SEQUENCE [LARGE SCALE GENOMIC DNA]</scope>
    <source>
        <strain evidence="2 3">NPDC021253</strain>
    </source>
</reference>
<feature type="compositionally biased region" description="Polar residues" evidence="1">
    <location>
        <begin position="40"/>
        <end position="69"/>
    </location>
</feature>
<dbReference type="Proteomes" id="UP001611075">
    <property type="component" value="Unassembled WGS sequence"/>
</dbReference>
<dbReference type="EMBL" id="JBIRPU010000005">
    <property type="protein sequence ID" value="MFI0793176.1"/>
    <property type="molecule type" value="Genomic_DNA"/>
</dbReference>
<name>A0ABW7SHK5_9ACTN</name>
<evidence type="ECO:0000256" key="1">
    <source>
        <dbReference type="SAM" id="MobiDB-lite"/>
    </source>
</evidence>
<evidence type="ECO:0000313" key="2">
    <source>
        <dbReference type="EMBL" id="MFI0793176.1"/>
    </source>
</evidence>